<organism evidence="1 2">
    <name type="scientific">Entomophthora muscae</name>
    <dbReference type="NCBI Taxonomy" id="34485"/>
    <lineage>
        <taxon>Eukaryota</taxon>
        <taxon>Fungi</taxon>
        <taxon>Fungi incertae sedis</taxon>
        <taxon>Zoopagomycota</taxon>
        <taxon>Entomophthoromycotina</taxon>
        <taxon>Entomophthoromycetes</taxon>
        <taxon>Entomophthorales</taxon>
        <taxon>Entomophthoraceae</taxon>
        <taxon>Entomophthora</taxon>
    </lineage>
</organism>
<accession>A0ACC2SBI1</accession>
<protein>
    <submittedName>
        <fullName evidence="1">Uncharacterized protein</fullName>
    </submittedName>
</protein>
<name>A0ACC2SBI1_9FUNG</name>
<proteinExistence type="predicted"/>
<comment type="caution">
    <text evidence="1">The sequence shown here is derived from an EMBL/GenBank/DDBJ whole genome shotgun (WGS) entry which is preliminary data.</text>
</comment>
<dbReference type="Proteomes" id="UP001165960">
    <property type="component" value="Unassembled WGS sequence"/>
</dbReference>
<evidence type="ECO:0000313" key="2">
    <source>
        <dbReference type="Proteomes" id="UP001165960"/>
    </source>
</evidence>
<reference evidence="1" key="1">
    <citation type="submission" date="2022-04" db="EMBL/GenBank/DDBJ databases">
        <title>Genome of the entomopathogenic fungus Entomophthora muscae.</title>
        <authorList>
            <person name="Elya C."/>
            <person name="Lovett B.R."/>
            <person name="Lee E."/>
            <person name="Macias A.M."/>
            <person name="Hajek A.E."/>
            <person name="De Bivort B.L."/>
            <person name="Kasson M.T."/>
            <person name="De Fine Licht H.H."/>
            <person name="Stajich J.E."/>
        </authorList>
    </citation>
    <scope>NUCLEOTIDE SEQUENCE</scope>
    <source>
        <strain evidence="1">Berkeley</strain>
    </source>
</reference>
<sequence>MRWIQGLLRGSKLTIHTRSTPGAQVRGPTGAAHADSLSKPCPERDTDAVKQPTRADLKPDPKIWSLLS</sequence>
<keyword evidence="2" id="KW-1185">Reference proteome</keyword>
<evidence type="ECO:0000313" key="1">
    <source>
        <dbReference type="EMBL" id="KAJ9059767.1"/>
    </source>
</evidence>
<gene>
    <name evidence="1" type="ORF">DSO57_1038031</name>
</gene>
<dbReference type="EMBL" id="QTSX02005415">
    <property type="protein sequence ID" value="KAJ9059767.1"/>
    <property type="molecule type" value="Genomic_DNA"/>
</dbReference>